<reference evidence="2 3" key="1">
    <citation type="submission" date="2021-06" db="EMBL/GenBank/DDBJ databases">
        <authorList>
            <person name="Kallberg Y."/>
            <person name="Tangrot J."/>
            <person name="Rosling A."/>
        </authorList>
    </citation>
    <scope>NUCLEOTIDE SEQUENCE [LARGE SCALE GENOMIC DNA]</scope>
    <source>
        <strain evidence="2 3">120-4 pot B 10/14</strain>
    </source>
</reference>
<protein>
    <submittedName>
        <fullName evidence="2">17662_t:CDS:1</fullName>
    </submittedName>
</protein>
<dbReference type="EMBL" id="CAJVQB010003985">
    <property type="protein sequence ID" value="CAG8623534.1"/>
    <property type="molecule type" value="Genomic_DNA"/>
</dbReference>
<accession>A0ABN7UME3</accession>
<evidence type="ECO:0000313" key="2">
    <source>
        <dbReference type="EMBL" id="CAG8623534.1"/>
    </source>
</evidence>
<proteinExistence type="predicted"/>
<feature type="region of interest" description="Disordered" evidence="1">
    <location>
        <begin position="133"/>
        <end position="179"/>
    </location>
</feature>
<feature type="compositionally biased region" description="Acidic residues" evidence="1">
    <location>
        <begin position="154"/>
        <end position="179"/>
    </location>
</feature>
<dbReference type="PANTHER" id="PTHR19303:SF73">
    <property type="entry name" value="PROTEIN PDC2"/>
    <property type="match status" value="1"/>
</dbReference>
<organism evidence="2 3">
    <name type="scientific">Gigaspora margarita</name>
    <dbReference type="NCBI Taxonomy" id="4874"/>
    <lineage>
        <taxon>Eukaryota</taxon>
        <taxon>Fungi</taxon>
        <taxon>Fungi incertae sedis</taxon>
        <taxon>Mucoromycota</taxon>
        <taxon>Glomeromycotina</taxon>
        <taxon>Glomeromycetes</taxon>
        <taxon>Diversisporales</taxon>
        <taxon>Gigasporaceae</taxon>
        <taxon>Gigaspora</taxon>
    </lineage>
</organism>
<comment type="caution">
    <text evidence="2">The sequence shown here is derived from an EMBL/GenBank/DDBJ whole genome shotgun (WGS) entry which is preliminary data.</text>
</comment>
<evidence type="ECO:0000313" key="3">
    <source>
        <dbReference type="Proteomes" id="UP000789901"/>
    </source>
</evidence>
<evidence type="ECO:0000256" key="1">
    <source>
        <dbReference type="SAM" id="MobiDB-lite"/>
    </source>
</evidence>
<keyword evidence="3" id="KW-1185">Reference proteome</keyword>
<gene>
    <name evidence="2" type="ORF">GMARGA_LOCUS7968</name>
</gene>
<sequence length="374" mass="42318">MTIWVNQVSSAGIVLSDELVKLKDCEFGNRLGIPENDFNKAASVPLETLADERIKLRQLLSQYKPKNIYNTNKTGLFYQMLPNQTLVQQAVSGQKRDKSQLTVLLATNTTGSHKLMPLIIVLLIVDNARSHSAPEMPASSDNINGNRDKRSENDELDSEYKDDENFISESSENDEISNSEEELIKELAKKRIEVLIGVLMEKLVKVLTEVLMEVLIKELVEELIEGRLTNIKLHYLPPNMTAHLQPLDIGIISEEEMEITNQEFEDDFLDDEIAEIIVDLSSSDDPEASNIAQTMERYVQIVDEPVATEGMLDDEKIITIVQAEENEQKSNDDEEPPPPPIIAKEIYSTIQTVLRYEEQTNSESNLELAELEFL</sequence>
<dbReference type="PANTHER" id="PTHR19303">
    <property type="entry name" value="TRANSPOSON"/>
    <property type="match status" value="1"/>
</dbReference>
<dbReference type="InterPro" id="IPR050863">
    <property type="entry name" value="CenT-Element_Derived"/>
</dbReference>
<name>A0ABN7UME3_GIGMA</name>
<dbReference type="Proteomes" id="UP000789901">
    <property type="component" value="Unassembled WGS sequence"/>
</dbReference>